<dbReference type="InterPro" id="IPR016181">
    <property type="entry name" value="Acyl_CoA_acyltransferase"/>
</dbReference>
<organism evidence="1 2">
    <name type="scientific">Vagococcus penaei</name>
    <dbReference type="NCBI Taxonomy" id="633807"/>
    <lineage>
        <taxon>Bacteria</taxon>
        <taxon>Bacillati</taxon>
        <taxon>Bacillota</taxon>
        <taxon>Bacilli</taxon>
        <taxon>Lactobacillales</taxon>
        <taxon>Enterococcaceae</taxon>
        <taxon>Vagococcus</taxon>
    </lineage>
</organism>
<dbReference type="RefSeq" id="WP_077275864.1">
    <property type="nucleotide sequence ID" value="NZ_CP019609.1"/>
</dbReference>
<keyword evidence="2" id="KW-1185">Reference proteome</keyword>
<dbReference type="Pfam" id="PF13302">
    <property type="entry name" value="Acetyltransf_3"/>
    <property type="match status" value="1"/>
</dbReference>
<dbReference type="OrthoDB" id="9798081at2"/>
<dbReference type="STRING" id="633807.BW732_05685"/>
<gene>
    <name evidence="1" type="ORF">BW732_05685</name>
</gene>
<evidence type="ECO:0000313" key="2">
    <source>
        <dbReference type="Proteomes" id="UP000188246"/>
    </source>
</evidence>
<dbReference type="PANTHER" id="PTHR43792">
    <property type="entry name" value="GNAT FAMILY, PUTATIVE (AFU_ORTHOLOGUE AFUA_3G00765)-RELATED-RELATED"/>
    <property type="match status" value="1"/>
</dbReference>
<protein>
    <submittedName>
        <fullName evidence="1">Uncharacterized protein</fullName>
    </submittedName>
</protein>
<dbReference type="GO" id="GO:0016747">
    <property type="term" value="F:acyltransferase activity, transferring groups other than amino-acyl groups"/>
    <property type="evidence" value="ECO:0007669"/>
    <property type="project" value="InterPro"/>
</dbReference>
<dbReference type="PANTHER" id="PTHR43792:SF1">
    <property type="entry name" value="N-ACETYLTRANSFERASE DOMAIN-CONTAINING PROTEIN"/>
    <property type="match status" value="1"/>
</dbReference>
<dbReference type="EMBL" id="CP019609">
    <property type="protein sequence ID" value="AQP53780.1"/>
    <property type="molecule type" value="Genomic_DNA"/>
</dbReference>
<dbReference type="InterPro" id="IPR000182">
    <property type="entry name" value="GNAT_dom"/>
</dbReference>
<sequence length="179" mass="20454">MDDLFISERLIFRPLTVIDLPDLMRLNSNSRVMRYFPAPFTEVETKAYYEKSLAHYERYGFSNYAVCLKETGDFIGVMGLLTTDVIDKQELAVEIGWRLLPDYWGQGYAAEGAEALMNYGFGVLNLPTIYAFTAIVNQPSEAVMKRIGMKKVGYFKHPKVSEESGLKEHVLYQSSPNRK</sequence>
<evidence type="ECO:0000313" key="1">
    <source>
        <dbReference type="EMBL" id="AQP53780.1"/>
    </source>
</evidence>
<dbReference type="AlphaFoldDB" id="A0A1Q2D5T9"/>
<accession>A0A1Q2D5T9</accession>
<dbReference type="SUPFAM" id="SSF55729">
    <property type="entry name" value="Acyl-CoA N-acyltransferases (Nat)"/>
    <property type="match status" value="1"/>
</dbReference>
<name>A0A1Q2D5T9_9ENTE</name>
<dbReference type="PROSITE" id="PS51186">
    <property type="entry name" value="GNAT"/>
    <property type="match status" value="1"/>
</dbReference>
<dbReference type="InterPro" id="IPR051531">
    <property type="entry name" value="N-acetyltransferase"/>
</dbReference>
<dbReference type="KEGG" id="vpi:BW732_05685"/>
<reference evidence="1 2" key="1">
    <citation type="journal article" date="2010" name="Int. J. Syst. Evol. Microbiol.">
        <title>Vagococcus penaei sp. nov., isolated from spoilage microbiota of cooked shrimp (Penaeus vannamei).</title>
        <authorList>
            <person name="Jaffres E."/>
            <person name="Prevost H."/>
            <person name="Rossero A."/>
            <person name="Joffraud J.J."/>
            <person name="Dousset X."/>
        </authorList>
    </citation>
    <scope>NUCLEOTIDE SEQUENCE [LARGE SCALE GENOMIC DNA]</scope>
    <source>
        <strain evidence="1 2">CD276</strain>
    </source>
</reference>
<dbReference type="Gene3D" id="3.40.630.30">
    <property type="match status" value="1"/>
</dbReference>
<dbReference type="Proteomes" id="UP000188246">
    <property type="component" value="Chromosome"/>
</dbReference>
<proteinExistence type="predicted"/>